<evidence type="ECO:0000313" key="1">
    <source>
        <dbReference type="EMBL" id="PCD75934.1"/>
    </source>
</evidence>
<dbReference type="PANTHER" id="PTHR10285">
    <property type="entry name" value="URIDINE KINASE"/>
    <property type="match status" value="1"/>
</dbReference>
<accession>A0A2A4CPA4</accession>
<dbReference type="Gene3D" id="3.40.50.300">
    <property type="entry name" value="P-loop containing nucleotide triphosphate hydrolases"/>
    <property type="match status" value="1"/>
</dbReference>
<proteinExistence type="predicted"/>
<keyword evidence="1" id="KW-0808">Transferase</keyword>
<dbReference type="OrthoDB" id="1550976at2"/>
<protein>
    <submittedName>
        <fullName evidence="1">Nucleoside/nucleotide kinase family protein</fullName>
    </submittedName>
</protein>
<keyword evidence="2" id="KW-1185">Reference proteome</keyword>
<dbReference type="AlphaFoldDB" id="A0A2A4CPA4"/>
<evidence type="ECO:0000313" key="2">
    <source>
        <dbReference type="Proteomes" id="UP000243507"/>
    </source>
</evidence>
<keyword evidence="1" id="KW-0418">Kinase</keyword>
<dbReference type="GO" id="GO:0016301">
    <property type="term" value="F:kinase activity"/>
    <property type="evidence" value="ECO:0007669"/>
    <property type="project" value="UniProtKB-KW"/>
</dbReference>
<sequence length="210" mass="22470">MSSELRLPRAELAGQIAQLGGGRVIVAIAGAPGSGKSRLAAELAEALNAQAPGLAAVVPMDGFHLDNATLKDRDLLHVKGAPETFDIEGISSALMALRAGDADVAVPGFDRVADTVVPAAHLVPARAQFLLVEGNYLLLTRAPWRDLFPCFDLTVRLDVPADELRARLEARWRDLGLAPEEIARRVAENDLPNGQITVQENRGADFVIRD</sequence>
<organism evidence="1 2">
    <name type="scientific">Pseudothioclava arenosa</name>
    <dbReference type="NCBI Taxonomy" id="1795308"/>
    <lineage>
        <taxon>Bacteria</taxon>
        <taxon>Pseudomonadati</taxon>
        <taxon>Pseudomonadota</taxon>
        <taxon>Alphaproteobacteria</taxon>
        <taxon>Rhodobacterales</taxon>
        <taxon>Paracoccaceae</taxon>
        <taxon>Pseudothioclava</taxon>
    </lineage>
</organism>
<name>A0A2A4CPA4_9RHOB</name>
<comment type="caution">
    <text evidence="1">The sequence shown here is derived from an EMBL/GenBank/DDBJ whole genome shotgun (WGS) entry which is preliminary data.</text>
</comment>
<gene>
    <name evidence="1" type="ORF">CLN94_11740</name>
</gene>
<dbReference type="InterPro" id="IPR027417">
    <property type="entry name" value="P-loop_NTPase"/>
</dbReference>
<reference evidence="1 2" key="1">
    <citation type="submission" date="2017-09" db="EMBL/GenBank/DDBJ databases">
        <title>A multilocus sequence analysis scheme for characterization of bacteria in the genus Thioclava.</title>
        <authorList>
            <person name="Liu Y."/>
            <person name="Shao Z."/>
        </authorList>
    </citation>
    <scope>NUCLEOTIDE SEQUENCE [LARGE SCALE GENOMIC DNA]</scope>
    <source>
        <strain evidence="1 2">CAU 1312</strain>
    </source>
</reference>
<dbReference type="SUPFAM" id="SSF52540">
    <property type="entry name" value="P-loop containing nucleoside triphosphate hydrolases"/>
    <property type="match status" value="1"/>
</dbReference>
<dbReference type="Proteomes" id="UP000243507">
    <property type="component" value="Unassembled WGS sequence"/>
</dbReference>
<dbReference type="EMBL" id="NTJD01000009">
    <property type="protein sequence ID" value="PCD75934.1"/>
    <property type="molecule type" value="Genomic_DNA"/>
</dbReference>